<dbReference type="InterPro" id="IPR007946">
    <property type="entry name" value="AAR2"/>
</dbReference>
<dbReference type="InterPro" id="IPR033648">
    <property type="entry name" value="AAR2_C"/>
</dbReference>
<feature type="domain" description="AAR2 C-terminal" evidence="1">
    <location>
        <begin position="35"/>
        <end position="130"/>
    </location>
</feature>
<sequence>MVALPRMWTVRSNALPKRLLFRLCKLADTLLKIAGIDSSDRLYTLLRSLGDNPKELLAEFQVSFVVFLIGQVYEGFEQWKRLIHLMCSCNRALVTHSQFFLDLLMVIHFQLKQCPEDFFHDQLAKDNFLWANRSSAQIEGAFRF</sequence>
<evidence type="ECO:0000259" key="1">
    <source>
        <dbReference type="Pfam" id="PF05282"/>
    </source>
</evidence>
<dbReference type="GO" id="GO:0000244">
    <property type="term" value="P:spliceosomal tri-snRNP complex assembly"/>
    <property type="evidence" value="ECO:0007669"/>
    <property type="project" value="TreeGrafter"/>
</dbReference>
<accession>A0AAD4MVG0</accession>
<comment type="caution">
    <text evidence="2">The sequence shown here is derived from an EMBL/GenBank/DDBJ whole genome shotgun (WGS) entry which is preliminary data.</text>
</comment>
<evidence type="ECO:0000313" key="3">
    <source>
        <dbReference type="Proteomes" id="UP001201812"/>
    </source>
</evidence>
<dbReference type="InterPro" id="IPR038514">
    <property type="entry name" value="AAR2_C_sf"/>
</dbReference>
<dbReference type="EMBL" id="JAKKPZ010000042">
    <property type="protein sequence ID" value="KAI1707232.1"/>
    <property type="molecule type" value="Genomic_DNA"/>
</dbReference>
<dbReference type="AlphaFoldDB" id="A0AAD4MVG0"/>
<organism evidence="2 3">
    <name type="scientific">Ditylenchus destructor</name>
    <dbReference type="NCBI Taxonomy" id="166010"/>
    <lineage>
        <taxon>Eukaryota</taxon>
        <taxon>Metazoa</taxon>
        <taxon>Ecdysozoa</taxon>
        <taxon>Nematoda</taxon>
        <taxon>Chromadorea</taxon>
        <taxon>Rhabditida</taxon>
        <taxon>Tylenchina</taxon>
        <taxon>Tylenchomorpha</taxon>
        <taxon>Sphaerularioidea</taxon>
        <taxon>Anguinidae</taxon>
        <taxon>Anguininae</taxon>
        <taxon>Ditylenchus</taxon>
    </lineage>
</organism>
<dbReference type="PANTHER" id="PTHR12689:SF4">
    <property type="entry name" value="PROTEIN AAR2 HOMOLOG"/>
    <property type="match status" value="1"/>
</dbReference>
<dbReference type="Pfam" id="PF05282">
    <property type="entry name" value="AAR2"/>
    <property type="match status" value="1"/>
</dbReference>
<keyword evidence="3" id="KW-1185">Reference proteome</keyword>
<proteinExistence type="predicted"/>
<dbReference type="CDD" id="cd13778">
    <property type="entry name" value="Aar2_C"/>
    <property type="match status" value="1"/>
</dbReference>
<reference evidence="2" key="1">
    <citation type="submission" date="2022-01" db="EMBL/GenBank/DDBJ databases">
        <title>Genome Sequence Resource for Two Populations of Ditylenchus destructor, the Migratory Endoparasitic Phytonematode.</title>
        <authorList>
            <person name="Zhang H."/>
            <person name="Lin R."/>
            <person name="Xie B."/>
        </authorList>
    </citation>
    <scope>NUCLEOTIDE SEQUENCE</scope>
    <source>
        <strain evidence="2">BazhouSP</strain>
    </source>
</reference>
<gene>
    <name evidence="2" type="ORF">DdX_12611</name>
</gene>
<protein>
    <submittedName>
        <fullName evidence="2">AAR2 protein domain-containing protein</fullName>
    </submittedName>
</protein>
<dbReference type="PANTHER" id="PTHR12689">
    <property type="entry name" value="A1 CISTRON SPLICING FACTOR AAR2-RELATED"/>
    <property type="match status" value="1"/>
</dbReference>
<evidence type="ECO:0000313" key="2">
    <source>
        <dbReference type="EMBL" id="KAI1707232.1"/>
    </source>
</evidence>
<dbReference type="Gene3D" id="1.25.40.550">
    <property type="entry name" value="Aar2, C-terminal domain-like"/>
    <property type="match status" value="1"/>
</dbReference>
<name>A0AAD4MVG0_9BILA</name>
<dbReference type="Proteomes" id="UP001201812">
    <property type="component" value="Unassembled WGS sequence"/>
</dbReference>